<feature type="compositionally biased region" description="Basic and acidic residues" evidence="1">
    <location>
        <begin position="42"/>
        <end position="58"/>
    </location>
</feature>
<feature type="domain" description="ASX DEUBAD" evidence="2">
    <location>
        <begin position="135"/>
        <end position="290"/>
    </location>
</feature>
<organism evidence="3 4">
    <name type="scientific">Funneliformis caledonium</name>
    <dbReference type="NCBI Taxonomy" id="1117310"/>
    <lineage>
        <taxon>Eukaryota</taxon>
        <taxon>Fungi</taxon>
        <taxon>Fungi incertae sedis</taxon>
        <taxon>Mucoromycota</taxon>
        <taxon>Glomeromycotina</taxon>
        <taxon>Glomeromycetes</taxon>
        <taxon>Glomerales</taxon>
        <taxon>Glomeraceae</taxon>
        <taxon>Funneliformis</taxon>
    </lineage>
</organism>
<name>A0A9N8VYP9_9GLOM</name>
<evidence type="ECO:0000313" key="3">
    <source>
        <dbReference type="EMBL" id="CAG8471019.1"/>
    </source>
</evidence>
<dbReference type="Pfam" id="PF13919">
    <property type="entry name" value="ASXH"/>
    <property type="match status" value="1"/>
</dbReference>
<evidence type="ECO:0000256" key="1">
    <source>
        <dbReference type="SAM" id="MobiDB-lite"/>
    </source>
</evidence>
<sequence length="426" mass="49588">MPRKINSATPVRRSPRFKRIETQDEITETTSPASKNTRPKRARNEEEHHTTEETKREDSEESNAYEIEASKDVIIIPDEIYISDDTASVDTIVDDDMSKWEVMKKSLFDIPKEPAPPYHTYVERLLIKRPWMKKEDIDYLQNLFTDPESLLAKKQLKNLFNFEVFMGFSIEQKGRLLNLLPNCDMVPISDNDGEPIDSPRIQLEHINAGLEPYEAGVSEKVSKLDPNKVCPRFDFWTSDSFKDSQRWFQKSIKLRYNTSLGISIQWNSLENFKAVIPKEWKCDEYERVWGIGLEEKMGEKQIAGDSAQMSLPEMAKSKVIRLNDSWKYKRQFKNVGVTVSMDLKVVGINQSNGHLDFMLTKDGEDKIIKDVYNPTRLENEVLDFDGRVAKSSRPNSNAFKNFRIIRSEDYTPSLFETRKEYWAKIQ</sequence>
<protein>
    <submittedName>
        <fullName evidence="3">11059_t:CDS:1</fullName>
    </submittedName>
</protein>
<dbReference type="Proteomes" id="UP000789570">
    <property type="component" value="Unassembled WGS sequence"/>
</dbReference>
<gene>
    <name evidence="3" type="ORF">FCALED_LOCUS2223</name>
</gene>
<accession>A0A9N8VYP9</accession>
<dbReference type="OrthoDB" id="2289918at2759"/>
<dbReference type="EMBL" id="CAJVPQ010000326">
    <property type="protein sequence ID" value="CAG8471019.1"/>
    <property type="molecule type" value="Genomic_DNA"/>
</dbReference>
<dbReference type="AlphaFoldDB" id="A0A9N8VYP9"/>
<evidence type="ECO:0000259" key="2">
    <source>
        <dbReference type="Pfam" id="PF13919"/>
    </source>
</evidence>
<evidence type="ECO:0000313" key="4">
    <source>
        <dbReference type="Proteomes" id="UP000789570"/>
    </source>
</evidence>
<keyword evidence="4" id="KW-1185">Reference proteome</keyword>
<feature type="region of interest" description="Disordered" evidence="1">
    <location>
        <begin position="1"/>
        <end position="64"/>
    </location>
</feature>
<comment type="caution">
    <text evidence="3">The sequence shown here is derived from an EMBL/GenBank/DDBJ whole genome shotgun (WGS) entry which is preliminary data.</text>
</comment>
<reference evidence="3" key="1">
    <citation type="submission" date="2021-06" db="EMBL/GenBank/DDBJ databases">
        <authorList>
            <person name="Kallberg Y."/>
            <person name="Tangrot J."/>
            <person name="Rosling A."/>
        </authorList>
    </citation>
    <scope>NUCLEOTIDE SEQUENCE</scope>
    <source>
        <strain evidence="3">UK204</strain>
    </source>
</reference>
<proteinExistence type="predicted"/>
<dbReference type="InterPro" id="IPR028020">
    <property type="entry name" value="ASX_DEUBAD_dom"/>
</dbReference>